<name>A0A1T0CKA7_9GAMM</name>
<evidence type="ECO:0000313" key="1">
    <source>
        <dbReference type="EMBL" id="OOS22754.1"/>
    </source>
</evidence>
<protein>
    <submittedName>
        <fullName evidence="1">Uncharacterized protein</fullName>
    </submittedName>
</protein>
<dbReference type="STRING" id="90241.B0682_00580"/>
<dbReference type="Proteomes" id="UP000191094">
    <property type="component" value="Unassembled WGS sequence"/>
</dbReference>
<reference evidence="1 2" key="1">
    <citation type="submission" date="2017-02" db="EMBL/GenBank/DDBJ databases">
        <title>Draft genome sequence of Moraxella lincolnii CCUG 9405T type strain.</title>
        <authorList>
            <person name="Salva-Serra F."/>
            <person name="Engstrom-Jakobsson H."/>
            <person name="Thorell K."/>
            <person name="Jaen-Luchoro D."/>
            <person name="Gonzales-Siles L."/>
            <person name="Karlsson R."/>
            <person name="Yazdan S."/>
            <person name="Boulund F."/>
            <person name="Johnning A."/>
            <person name="Engstrand L."/>
            <person name="Kristiansson E."/>
            <person name="Moore E."/>
        </authorList>
    </citation>
    <scope>NUCLEOTIDE SEQUENCE [LARGE SCALE GENOMIC DNA]</scope>
    <source>
        <strain evidence="1 2">CCUG 9405</strain>
    </source>
</reference>
<dbReference type="OrthoDB" id="6660681at2"/>
<evidence type="ECO:0000313" key="2">
    <source>
        <dbReference type="Proteomes" id="UP000191094"/>
    </source>
</evidence>
<gene>
    <name evidence="1" type="ORF">B0682_00580</name>
</gene>
<dbReference type="EMBL" id="MUYT01000001">
    <property type="protein sequence ID" value="OOS22754.1"/>
    <property type="molecule type" value="Genomic_DNA"/>
</dbReference>
<keyword evidence="2" id="KW-1185">Reference proteome</keyword>
<proteinExistence type="predicted"/>
<comment type="caution">
    <text evidence="1">The sequence shown here is derived from an EMBL/GenBank/DDBJ whole genome shotgun (WGS) entry which is preliminary data.</text>
</comment>
<dbReference type="RefSeq" id="WP_078306166.1">
    <property type="nucleotide sequence ID" value="NZ_CP147511.1"/>
</dbReference>
<sequence length="181" mass="20670">MQTKDSEIDWSFDMVLVWANYLTQKQITLAEFNQAKTKSFDGDWAPNNAQEFLKLARPNINTYPDAQTAFENACQECGKRGDTKRNWLHIVVAETAKRIGHGKLASCDNKYAPHFGKIYQQVITEHSQGATFTLPKTHRLTDNSHKPIDWSKYNSGKEIERRLQAFKRQIATPAPTKRASA</sequence>
<dbReference type="AlphaFoldDB" id="A0A1T0CKA7"/>
<accession>A0A1T0CKA7</accession>
<organism evidence="1 2">
    <name type="scientific">Lwoffella lincolnii</name>
    <dbReference type="NCBI Taxonomy" id="90241"/>
    <lineage>
        <taxon>Bacteria</taxon>
        <taxon>Pseudomonadati</taxon>
        <taxon>Pseudomonadota</taxon>
        <taxon>Gammaproteobacteria</taxon>
        <taxon>Moraxellales</taxon>
        <taxon>Moraxellaceae</taxon>
        <taxon>Lwoffella</taxon>
    </lineage>
</organism>